<evidence type="ECO:0000256" key="4">
    <source>
        <dbReference type="ARBA" id="ARBA00022990"/>
    </source>
</evidence>
<comment type="similarity">
    <text evidence="7">Belongs to the histone H1/H5 family.</text>
</comment>
<dbReference type="GO" id="GO:0031492">
    <property type="term" value="F:nucleosomal DNA binding"/>
    <property type="evidence" value="ECO:0007669"/>
    <property type="project" value="TreeGrafter"/>
</dbReference>
<dbReference type="GO" id="GO:0000786">
    <property type="term" value="C:nucleosome"/>
    <property type="evidence" value="ECO:0007669"/>
    <property type="project" value="InterPro"/>
</dbReference>
<evidence type="ECO:0000256" key="3">
    <source>
        <dbReference type="ARBA" id="ARBA00022454"/>
    </source>
</evidence>
<dbReference type="SMART" id="SM00526">
    <property type="entry name" value="H15"/>
    <property type="match status" value="1"/>
</dbReference>
<dbReference type="InterPro" id="IPR036388">
    <property type="entry name" value="WH-like_DNA-bd_sf"/>
</dbReference>
<feature type="domain" description="H15" evidence="9">
    <location>
        <begin position="37"/>
        <end position="113"/>
    </location>
</feature>
<evidence type="ECO:0000313" key="10">
    <source>
        <dbReference type="Proteomes" id="UP000046393"/>
    </source>
</evidence>
<dbReference type="Pfam" id="PF00538">
    <property type="entry name" value="Linker_histone"/>
    <property type="match status" value="1"/>
</dbReference>
<feature type="compositionally biased region" description="Low complexity" evidence="8">
    <location>
        <begin position="1"/>
        <end position="12"/>
    </location>
</feature>
<sequence>MSSETPATAATETPKKASPKKVAGGVAKAKKAVKPAAHPSYGEMIKDAIIHLKEKKGSSRAAILKFISQNYKVSENLAVVNAHLRQALKRGVTSNALKQVRGNGASGSFRLAQIKPVEKKVKKVPKPKAKKPTSKKVAAKKPVAKSKTAAKKKVQKKPAKTPAAKPKAASKKTPAKAKKPAAAAKTKPAAKKTTKPTATKKTTTAKSKKA</sequence>
<feature type="region of interest" description="Disordered" evidence="8">
    <location>
        <begin position="117"/>
        <end position="210"/>
    </location>
</feature>
<dbReference type="WBParaSite" id="SMUV_0000734901-mRNA-1">
    <property type="protein sequence ID" value="SMUV_0000734901-mRNA-1"/>
    <property type="gene ID" value="SMUV_0000734901"/>
</dbReference>
<keyword evidence="10" id="KW-1185">Reference proteome</keyword>
<dbReference type="GO" id="GO:0045910">
    <property type="term" value="P:negative regulation of DNA recombination"/>
    <property type="evidence" value="ECO:0007669"/>
    <property type="project" value="TreeGrafter"/>
</dbReference>
<comment type="subcellular location">
    <subcellularLocation>
        <location evidence="2">Chromosome</location>
    </subcellularLocation>
    <subcellularLocation>
        <location evidence="1 7">Nucleus</location>
    </subcellularLocation>
</comment>
<keyword evidence="6 7" id="KW-0539">Nucleus</keyword>
<dbReference type="SUPFAM" id="SSF46785">
    <property type="entry name" value="Winged helix' DNA-binding domain"/>
    <property type="match status" value="1"/>
</dbReference>
<dbReference type="PANTHER" id="PTHR11467:SF36">
    <property type="entry name" value="HISTONE 24-RELATED"/>
    <property type="match status" value="1"/>
</dbReference>
<evidence type="ECO:0000259" key="9">
    <source>
        <dbReference type="PROSITE" id="PS51504"/>
    </source>
</evidence>
<dbReference type="GO" id="GO:0003690">
    <property type="term" value="F:double-stranded DNA binding"/>
    <property type="evidence" value="ECO:0007669"/>
    <property type="project" value="TreeGrafter"/>
</dbReference>
<accession>A0A0N5ARJ8</accession>
<dbReference type="STRING" id="451379.A0A0N5ARJ8"/>
<dbReference type="GO" id="GO:0005634">
    <property type="term" value="C:nucleus"/>
    <property type="evidence" value="ECO:0007669"/>
    <property type="project" value="UniProtKB-SubCell"/>
</dbReference>
<dbReference type="InterPro" id="IPR036390">
    <property type="entry name" value="WH_DNA-bd_sf"/>
</dbReference>
<evidence type="ECO:0000256" key="1">
    <source>
        <dbReference type="ARBA" id="ARBA00004123"/>
    </source>
</evidence>
<dbReference type="Gene3D" id="1.10.10.10">
    <property type="entry name" value="Winged helix-like DNA-binding domain superfamily/Winged helix DNA-binding domain"/>
    <property type="match status" value="1"/>
</dbReference>
<dbReference type="PANTHER" id="PTHR11467">
    <property type="entry name" value="HISTONE H1"/>
    <property type="match status" value="1"/>
</dbReference>
<evidence type="ECO:0000256" key="5">
    <source>
        <dbReference type="ARBA" id="ARBA00023125"/>
    </source>
</evidence>
<reference evidence="11" key="1">
    <citation type="submission" date="2017-02" db="UniProtKB">
        <authorList>
            <consortium name="WormBaseParasite"/>
        </authorList>
    </citation>
    <scope>IDENTIFICATION</scope>
</reference>
<dbReference type="Proteomes" id="UP000046393">
    <property type="component" value="Unplaced"/>
</dbReference>
<keyword evidence="5 7" id="KW-0238">DNA-binding</keyword>
<dbReference type="CDD" id="cd00073">
    <property type="entry name" value="H15"/>
    <property type="match status" value="1"/>
</dbReference>
<protein>
    <submittedName>
        <fullName evidence="11">H15 domain-containing protein</fullName>
    </submittedName>
</protein>
<dbReference type="PRINTS" id="PR00624">
    <property type="entry name" value="HISTONEH5"/>
</dbReference>
<evidence type="ECO:0000256" key="7">
    <source>
        <dbReference type="RuleBase" id="RU003894"/>
    </source>
</evidence>
<dbReference type="InterPro" id="IPR005819">
    <property type="entry name" value="H1/H5"/>
</dbReference>
<evidence type="ECO:0000256" key="8">
    <source>
        <dbReference type="SAM" id="MobiDB-lite"/>
    </source>
</evidence>
<feature type="compositionally biased region" description="Low complexity" evidence="8">
    <location>
        <begin position="195"/>
        <end position="210"/>
    </location>
</feature>
<dbReference type="GO" id="GO:0006334">
    <property type="term" value="P:nucleosome assembly"/>
    <property type="evidence" value="ECO:0007669"/>
    <property type="project" value="InterPro"/>
</dbReference>
<keyword evidence="4" id="KW-0007">Acetylation</keyword>
<organism evidence="10 11">
    <name type="scientific">Syphacia muris</name>
    <dbReference type="NCBI Taxonomy" id="451379"/>
    <lineage>
        <taxon>Eukaryota</taxon>
        <taxon>Metazoa</taxon>
        <taxon>Ecdysozoa</taxon>
        <taxon>Nematoda</taxon>
        <taxon>Chromadorea</taxon>
        <taxon>Rhabditida</taxon>
        <taxon>Spirurina</taxon>
        <taxon>Oxyuridomorpha</taxon>
        <taxon>Oxyuroidea</taxon>
        <taxon>Oxyuridae</taxon>
        <taxon>Syphacia</taxon>
    </lineage>
</organism>
<keyword evidence="3 7" id="KW-0158">Chromosome</keyword>
<proteinExistence type="inferred from homology"/>
<evidence type="ECO:0000313" key="11">
    <source>
        <dbReference type="WBParaSite" id="SMUV_0000734901-mRNA-1"/>
    </source>
</evidence>
<evidence type="ECO:0000256" key="6">
    <source>
        <dbReference type="ARBA" id="ARBA00023242"/>
    </source>
</evidence>
<dbReference type="InterPro" id="IPR005818">
    <property type="entry name" value="Histone_H1/H5_H15"/>
</dbReference>
<name>A0A0N5ARJ8_9BILA</name>
<dbReference type="PROSITE" id="PS51504">
    <property type="entry name" value="H15"/>
    <property type="match status" value="1"/>
</dbReference>
<feature type="region of interest" description="Disordered" evidence="8">
    <location>
        <begin position="1"/>
        <end position="25"/>
    </location>
</feature>
<feature type="compositionally biased region" description="Basic residues" evidence="8">
    <location>
        <begin position="120"/>
        <end position="159"/>
    </location>
</feature>
<dbReference type="GO" id="GO:0030527">
    <property type="term" value="F:structural constituent of chromatin"/>
    <property type="evidence" value="ECO:0007669"/>
    <property type="project" value="InterPro"/>
</dbReference>
<dbReference type="AlphaFoldDB" id="A0A0N5ARJ8"/>
<feature type="compositionally biased region" description="Basic residues" evidence="8">
    <location>
        <begin position="168"/>
        <end position="179"/>
    </location>
</feature>
<dbReference type="GO" id="GO:0030261">
    <property type="term" value="P:chromosome condensation"/>
    <property type="evidence" value="ECO:0007669"/>
    <property type="project" value="TreeGrafter"/>
</dbReference>
<dbReference type="FunFam" id="1.10.10.10:FF:000140">
    <property type="entry name" value="Histone H1.0"/>
    <property type="match status" value="1"/>
</dbReference>
<evidence type="ECO:0000256" key="2">
    <source>
        <dbReference type="ARBA" id="ARBA00004286"/>
    </source>
</evidence>